<dbReference type="CDD" id="cd07344">
    <property type="entry name" value="M48_yhfN_like"/>
    <property type="match status" value="1"/>
</dbReference>
<feature type="domain" description="YgjP-like metallopeptidase" evidence="1">
    <location>
        <begin position="27"/>
        <end position="235"/>
    </location>
</feature>
<dbReference type="InterPro" id="IPR002725">
    <property type="entry name" value="YgjP-like_metallopeptidase"/>
</dbReference>
<name>A0A6M0JTH5_9GAMM</name>
<sequence>MPDAVHLDLPDGRGIDFKIRRSGRAKSVWLRVTPRDGLVVTVPKGVTRREVLRLVARKSDWVARHLDAFEAARLERSTTVASRPSRIDLLAIDESWGVDYRQTQSVSLSARAEGEGSLLVSGAIDQVDACHAALRRWLMRYAKVRLEDMLDAVARETRLRYTALTIRNQRSRWGSCTHDCRISLNAKLLFLPPRLVRYVMVHELCHTLEHNHSPRFWSAVRRFEPDPDQVHAEMRGVWRLIPDWAHHV</sequence>
<comment type="caution">
    <text evidence="2">The sequence shown here is derived from an EMBL/GenBank/DDBJ whole genome shotgun (WGS) entry which is preliminary data.</text>
</comment>
<evidence type="ECO:0000259" key="1">
    <source>
        <dbReference type="Pfam" id="PF01863"/>
    </source>
</evidence>
<evidence type="ECO:0000313" key="3">
    <source>
        <dbReference type="Proteomes" id="UP000483379"/>
    </source>
</evidence>
<dbReference type="Gene3D" id="3.30.2010.10">
    <property type="entry name" value="Metalloproteases ('zincins'), catalytic domain"/>
    <property type="match status" value="1"/>
</dbReference>
<dbReference type="PANTHER" id="PTHR30399">
    <property type="entry name" value="UNCHARACTERIZED PROTEIN YGJP"/>
    <property type="match status" value="1"/>
</dbReference>
<dbReference type="Proteomes" id="UP000483379">
    <property type="component" value="Unassembled WGS sequence"/>
</dbReference>
<reference evidence="2 3" key="1">
    <citation type="submission" date="2020-02" db="EMBL/GenBank/DDBJ databases">
        <title>Genome sequences of Thiorhodococcus mannitoliphagus and Thiorhodococcus minor, purple sulfur photosynthetic bacteria in the gammaproteobacterial family, Chromatiaceae.</title>
        <authorList>
            <person name="Aviles F.A."/>
            <person name="Meyer T.E."/>
            <person name="Kyndt J.A."/>
        </authorList>
    </citation>
    <scope>NUCLEOTIDE SEQUENCE [LARGE SCALE GENOMIC DNA]</scope>
    <source>
        <strain evidence="2 3">DSM 11518</strain>
    </source>
</reference>
<dbReference type="RefSeq" id="WP_164450480.1">
    <property type="nucleotide sequence ID" value="NZ_JAAIJQ010000002.1"/>
</dbReference>
<dbReference type="InterPro" id="IPR053136">
    <property type="entry name" value="UTP_pyrophosphatase-like"/>
</dbReference>
<evidence type="ECO:0000313" key="2">
    <source>
        <dbReference type="EMBL" id="NEV60434.1"/>
    </source>
</evidence>
<dbReference type="AlphaFoldDB" id="A0A6M0JTH5"/>
<dbReference type="PANTHER" id="PTHR30399:SF1">
    <property type="entry name" value="UTP PYROPHOSPHATASE"/>
    <property type="match status" value="1"/>
</dbReference>
<organism evidence="2 3">
    <name type="scientific">Thiorhodococcus minor</name>
    <dbReference type="NCBI Taxonomy" id="57489"/>
    <lineage>
        <taxon>Bacteria</taxon>
        <taxon>Pseudomonadati</taxon>
        <taxon>Pseudomonadota</taxon>
        <taxon>Gammaproteobacteria</taxon>
        <taxon>Chromatiales</taxon>
        <taxon>Chromatiaceae</taxon>
        <taxon>Thiorhodococcus</taxon>
    </lineage>
</organism>
<dbReference type="EMBL" id="JAAIJQ010000002">
    <property type="protein sequence ID" value="NEV60434.1"/>
    <property type="molecule type" value="Genomic_DNA"/>
</dbReference>
<accession>A0A6M0JTH5</accession>
<protein>
    <submittedName>
        <fullName evidence="2">M48 family metallopeptidase</fullName>
    </submittedName>
</protein>
<keyword evidence="3" id="KW-1185">Reference proteome</keyword>
<proteinExistence type="predicted"/>
<dbReference type="Pfam" id="PF01863">
    <property type="entry name" value="YgjP-like"/>
    <property type="match status" value="1"/>
</dbReference>
<gene>
    <name evidence="2" type="ORF">G3446_00760</name>
</gene>